<dbReference type="GO" id="GO:0016020">
    <property type="term" value="C:membrane"/>
    <property type="evidence" value="ECO:0007669"/>
    <property type="project" value="TreeGrafter"/>
</dbReference>
<evidence type="ECO:0000313" key="2">
    <source>
        <dbReference type="EMBL" id="CAG37361.1"/>
    </source>
</evidence>
<dbReference type="PANTHER" id="PTHR43798">
    <property type="entry name" value="MONOACYLGLYCEROL LIPASE"/>
    <property type="match status" value="1"/>
</dbReference>
<dbReference type="InterPro" id="IPR000639">
    <property type="entry name" value="Epox_hydrolase-like"/>
</dbReference>
<name>Q6AJW5_DESPS</name>
<dbReference type="Gene3D" id="3.40.50.1820">
    <property type="entry name" value="alpha/beta hydrolase"/>
    <property type="match status" value="1"/>
</dbReference>
<dbReference type="GO" id="GO:0003824">
    <property type="term" value="F:catalytic activity"/>
    <property type="evidence" value="ECO:0007669"/>
    <property type="project" value="InterPro"/>
</dbReference>
<dbReference type="HOGENOM" id="CLU_020336_13_3_7"/>
<feature type="domain" description="AB hydrolase-1" evidence="1">
    <location>
        <begin position="28"/>
        <end position="270"/>
    </location>
</feature>
<evidence type="ECO:0000313" key="3">
    <source>
        <dbReference type="Proteomes" id="UP000000602"/>
    </source>
</evidence>
<organism evidence="2 3">
    <name type="scientific">Desulfotalea psychrophila (strain LSv54 / DSM 12343)</name>
    <dbReference type="NCBI Taxonomy" id="177439"/>
    <lineage>
        <taxon>Bacteria</taxon>
        <taxon>Pseudomonadati</taxon>
        <taxon>Thermodesulfobacteriota</taxon>
        <taxon>Desulfobulbia</taxon>
        <taxon>Desulfobulbales</taxon>
        <taxon>Desulfocapsaceae</taxon>
        <taxon>Desulfotalea</taxon>
    </lineage>
</organism>
<gene>
    <name evidence="2" type="ordered locus">DP2632</name>
</gene>
<dbReference type="PRINTS" id="PR00111">
    <property type="entry name" value="ABHYDROLASE"/>
</dbReference>
<dbReference type="InterPro" id="IPR000073">
    <property type="entry name" value="AB_hydrolase_1"/>
</dbReference>
<dbReference type="InterPro" id="IPR029058">
    <property type="entry name" value="AB_hydrolase_fold"/>
</dbReference>
<dbReference type="PRINTS" id="PR00412">
    <property type="entry name" value="EPOXHYDRLASE"/>
</dbReference>
<dbReference type="ESTHER" id="desps-q6ajw5">
    <property type="family name" value="Haloalkane_dehalogenase-HLD2"/>
</dbReference>
<protein>
    <submittedName>
        <fullName evidence="2">Related to haloalkane dehalogenase</fullName>
    </submittedName>
</protein>
<dbReference type="EMBL" id="CR522870">
    <property type="protein sequence ID" value="CAG37361.1"/>
    <property type="molecule type" value="Genomic_DNA"/>
</dbReference>
<dbReference type="PANTHER" id="PTHR43798:SF24">
    <property type="entry name" value="CIS-3-ALKYL-4-ALKYLOXETAN-2-ONE DECARBOXYLASE"/>
    <property type="match status" value="1"/>
</dbReference>
<dbReference type="SUPFAM" id="SSF53474">
    <property type="entry name" value="alpha/beta-Hydrolases"/>
    <property type="match status" value="1"/>
</dbReference>
<dbReference type="eggNOG" id="COG0596">
    <property type="taxonomic scope" value="Bacteria"/>
</dbReference>
<reference evidence="3" key="1">
    <citation type="journal article" date="2004" name="Environ. Microbiol.">
        <title>The genome of Desulfotalea psychrophila, a sulfate-reducing bacterium from permanently cold Arctic sediments.</title>
        <authorList>
            <person name="Rabus R."/>
            <person name="Ruepp A."/>
            <person name="Frickey T."/>
            <person name="Rattei T."/>
            <person name="Fartmann B."/>
            <person name="Stark M."/>
            <person name="Bauer M."/>
            <person name="Zibat A."/>
            <person name="Lombardot T."/>
            <person name="Becker I."/>
            <person name="Amann J."/>
            <person name="Gellner K."/>
            <person name="Teeling H."/>
            <person name="Leuschner W.D."/>
            <person name="Gloeckner F.-O."/>
            <person name="Lupas A.N."/>
            <person name="Amann R."/>
            <person name="Klenk H.-P."/>
        </authorList>
    </citation>
    <scope>NUCLEOTIDE SEQUENCE [LARGE SCALE GENOMIC DNA]</scope>
    <source>
        <strain evidence="3">DSM 12343 / LSv54</strain>
    </source>
</reference>
<dbReference type="InterPro" id="IPR050266">
    <property type="entry name" value="AB_hydrolase_sf"/>
</dbReference>
<dbReference type="Proteomes" id="UP000000602">
    <property type="component" value="Chromosome"/>
</dbReference>
<evidence type="ECO:0000259" key="1">
    <source>
        <dbReference type="Pfam" id="PF00561"/>
    </source>
</evidence>
<dbReference type="RefSeq" id="WP_011189873.1">
    <property type="nucleotide sequence ID" value="NC_006138.1"/>
</dbReference>
<dbReference type="Pfam" id="PF00561">
    <property type="entry name" value="Abhydrolase_1"/>
    <property type="match status" value="1"/>
</dbReference>
<keyword evidence="3" id="KW-1185">Reference proteome</keyword>
<accession>Q6AJW5</accession>
<sequence>MFTEYPFQSNYFEIGGQRLHYVDEGHGPVIVLVHGNPTWSFYYRRVISLLSKTHRIIAVDHMGCGLSDKPQDYSYTLQTHRQNLFQLLEHLQIEKYSLVVHDWGGAIGVGCAAFAPERVEKLVVLNTAAFRSTHIPLRISLCRAPLFGEYLVRGLNGFAWPASFMAVQKRLSKEVVAGYLAPYSNWEKRVAVYGFVHDIPLNSAHPSYGTLVEVERGLEALVARQVPTLILWGGKDFCFNDHFYRQWCERVPYAEKVYYENGGHYILEDEFADIAPRLERFFTVCEED</sequence>
<proteinExistence type="predicted"/>
<dbReference type="AlphaFoldDB" id="Q6AJW5"/>
<dbReference type="KEGG" id="dps:DP2632"/>
<dbReference type="STRING" id="177439.DP2632"/>